<protein>
    <recommendedName>
        <fullName evidence="2 10">FAD:protein FMN transferase</fullName>
        <ecNumber evidence="1 10">2.7.1.180</ecNumber>
    </recommendedName>
    <alternativeName>
        <fullName evidence="8 10">Flavin transferase</fullName>
    </alternativeName>
</protein>
<evidence type="ECO:0000313" key="13">
    <source>
        <dbReference type="EMBL" id="MBB5224683.1"/>
    </source>
</evidence>
<comment type="similarity">
    <text evidence="10 12">Belongs to the ApbE family.</text>
</comment>
<evidence type="ECO:0000256" key="7">
    <source>
        <dbReference type="ARBA" id="ARBA00022842"/>
    </source>
</evidence>
<keyword evidence="12" id="KW-0997">Cell inner membrane</keyword>
<evidence type="ECO:0000256" key="8">
    <source>
        <dbReference type="ARBA" id="ARBA00031306"/>
    </source>
</evidence>
<keyword evidence="6 10" id="KW-0274">FAD</keyword>
<dbReference type="Proteomes" id="UP000518887">
    <property type="component" value="Unassembled WGS sequence"/>
</dbReference>
<dbReference type="PANTHER" id="PTHR30040">
    <property type="entry name" value="THIAMINE BIOSYNTHESIS LIPOPROTEIN APBE"/>
    <property type="match status" value="1"/>
</dbReference>
<dbReference type="SUPFAM" id="SSF143631">
    <property type="entry name" value="ApbE-like"/>
    <property type="match status" value="1"/>
</dbReference>
<proteinExistence type="inferred from homology"/>
<keyword evidence="3 10" id="KW-0285">Flavoprotein</keyword>
<evidence type="ECO:0000256" key="3">
    <source>
        <dbReference type="ARBA" id="ARBA00022630"/>
    </source>
</evidence>
<comment type="function">
    <text evidence="12">Flavin transferase that catalyzes the transfer of the FMN moiety of FAD and its covalent binding to the hydroxyl group of a threonine residue in a target flavoprotein.</text>
</comment>
<evidence type="ECO:0000256" key="5">
    <source>
        <dbReference type="ARBA" id="ARBA00022723"/>
    </source>
</evidence>
<evidence type="ECO:0000313" key="14">
    <source>
        <dbReference type="Proteomes" id="UP000518887"/>
    </source>
</evidence>
<dbReference type="InterPro" id="IPR003374">
    <property type="entry name" value="ApbE-like_sf"/>
</dbReference>
<dbReference type="Gene3D" id="3.10.520.10">
    <property type="entry name" value="ApbE-like domains"/>
    <property type="match status" value="1"/>
</dbReference>
<dbReference type="Pfam" id="PF02424">
    <property type="entry name" value="ApbE"/>
    <property type="match status" value="1"/>
</dbReference>
<dbReference type="AlphaFoldDB" id="A0A7W8G6E0"/>
<comment type="cofactor">
    <cofactor evidence="11">
        <name>Mg(2+)</name>
        <dbReference type="ChEBI" id="CHEBI:18420"/>
    </cofactor>
    <cofactor evidence="11">
        <name>Mn(2+)</name>
        <dbReference type="ChEBI" id="CHEBI:29035"/>
    </cofactor>
    <text evidence="11">Magnesium. Can also use manganese.</text>
</comment>
<dbReference type="GO" id="GO:0005886">
    <property type="term" value="C:plasma membrane"/>
    <property type="evidence" value="ECO:0007669"/>
    <property type="project" value="UniProtKB-SubCell"/>
</dbReference>
<feature type="binding site" evidence="11">
    <location>
        <position position="285"/>
    </location>
    <ligand>
        <name>Mg(2+)</name>
        <dbReference type="ChEBI" id="CHEBI:18420"/>
    </ligand>
</feature>
<sequence length="345" mass="39317">MKIFLRGLSCFLISFLIVSCSHEKPRYEQLLGTICSINLFDDGSDELYNKVFARLREIDDEFALDKKHSDLYRINSRAYVEPVTVGEDVFSVMEFALLLSKITDGAFDVSVEPLVKLWNINSAAPHVASKEELDEVLPLIDYRNIVINRENRSVHFLKEGMGLDFGGIAKGFAADEVIKICEENEVRRAIIDLGGNIYVYGKKSNSKDWNVGIKNPEYPDSAPLIRVTVPQNSVVTSGIYERYFEAGEKRYHHIFSPFTGCPVENELSSVTIICKNSMLSDGLSTAFFVLGERKSLELIPKLSSVFNLKISAIFITNNREVKFSRRFPYTRSILYDEWKIKKLYE</sequence>
<evidence type="ECO:0000256" key="6">
    <source>
        <dbReference type="ARBA" id="ARBA00022827"/>
    </source>
</evidence>
<keyword evidence="12 13" id="KW-0449">Lipoprotein</keyword>
<evidence type="ECO:0000256" key="4">
    <source>
        <dbReference type="ARBA" id="ARBA00022679"/>
    </source>
</evidence>
<evidence type="ECO:0000256" key="2">
    <source>
        <dbReference type="ARBA" id="ARBA00016337"/>
    </source>
</evidence>
<name>A0A7W8G6E0_9SPIR</name>
<comment type="subcellular location">
    <subcellularLocation>
        <location evidence="12">Cell inner membrane</location>
        <topology evidence="12">Lipid-anchor</topology>
        <orientation evidence="12">Periplasmic side</orientation>
    </subcellularLocation>
</comment>
<dbReference type="PROSITE" id="PS51257">
    <property type="entry name" value="PROKAR_LIPOPROTEIN"/>
    <property type="match status" value="1"/>
</dbReference>
<keyword evidence="5 10" id="KW-0479">Metal-binding</keyword>
<accession>A0A7W8G6E0</accession>
<reference evidence="13 14" key="1">
    <citation type="submission" date="2020-08" db="EMBL/GenBank/DDBJ databases">
        <title>Genomic Encyclopedia of Type Strains, Phase IV (KMG-IV): sequencing the most valuable type-strain genomes for metagenomic binning, comparative biology and taxonomic classification.</title>
        <authorList>
            <person name="Goeker M."/>
        </authorList>
    </citation>
    <scope>NUCLEOTIDE SEQUENCE [LARGE SCALE GENOMIC DNA]</scope>
    <source>
        <strain evidence="13 14">DSM 103462</strain>
    </source>
</reference>
<keyword evidence="7 10" id="KW-0460">Magnesium</keyword>
<dbReference type="PIRSF" id="PIRSF006268">
    <property type="entry name" value="ApbE"/>
    <property type="match status" value="1"/>
</dbReference>
<organism evidence="13 14">
    <name type="scientific">Treponema ruminis</name>
    <dbReference type="NCBI Taxonomy" id="744515"/>
    <lineage>
        <taxon>Bacteria</taxon>
        <taxon>Pseudomonadati</taxon>
        <taxon>Spirochaetota</taxon>
        <taxon>Spirochaetia</taxon>
        <taxon>Spirochaetales</taxon>
        <taxon>Treponemataceae</taxon>
        <taxon>Treponema</taxon>
    </lineage>
</organism>
<dbReference type="InterPro" id="IPR024932">
    <property type="entry name" value="ApbE"/>
</dbReference>
<gene>
    <name evidence="13" type="ORF">HNP76_000023</name>
</gene>
<evidence type="ECO:0000256" key="11">
    <source>
        <dbReference type="PIRSR" id="PIRSR006268-2"/>
    </source>
</evidence>
<dbReference type="EMBL" id="JACHFQ010000001">
    <property type="protein sequence ID" value="MBB5224683.1"/>
    <property type="molecule type" value="Genomic_DNA"/>
</dbReference>
<keyword evidence="12" id="KW-0472">Membrane</keyword>
<dbReference type="EC" id="2.7.1.180" evidence="1 10"/>
<dbReference type="GO" id="GO:0046872">
    <property type="term" value="F:metal ion binding"/>
    <property type="evidence" value="ECO:0007669"/>
    <property type="project" value="UniProtKB-UniRule"/>
</dbReference>
<dbReference type="GO" id="GO:0016740">
    <property type="term" value="F:transferase activity"/>
    <property type="evidence" value="ECO:0007669"/>
    <property type="project" value="UniProtKB-UniRule"/>
</dbReference>
<keyword evidence="14" id="KW-1185">Reference proteome</keyword>
<feature type="binding site" evidence="11">
    <location>
        <position position="281"/>
    </location>
    <ligand>
        <name>Mg(2+)</name>
        <dbReference type="ChEBI" id="CHEBI:18420"/>
    </ligand>
</feature>
<evidence type="ECO:0000256" key="1">
    <source>
        <dbReference type="ARBA" id="ARBA00011955"/>
    </source>
</evidence>
<evidence type="ECO:0000256" key="12">
    <source>
        <dbReference type="RuleBase" id="RU363002"/>
    </source>
</evidence>
<comment type="caution">
    <text evidence="13">The sequence shown here is derived from an EMBL/GenBank/DDBJ whole genome shotgun (WGS) entry which is preliminary data.</text>
</comment>
<keyword evidence="12" id="KW-1003">Cell membrane</keyword>
<comment type="catalytic activity">
    <reaction evidence="9 10 12">
        <text>L-threonyl-[protein] + FAD = FMN-L-threonyl-[protein] + AMP + H(+)</text>
        <dbReference type="Rhea" id="RHEA:36847"/>
        <dbReference type="Rhea" id="RHEA-COMP:11060"/>
        <dbReference type="Rhea" id="RHEA-COMP:11061"/>
        <dbReference type="ChEBI" id="CHEBI:15378"/>
        <dbReference type="ChEBI" id="CHEBI:30013"/>
        <dbReference type="ChEBI" id="CHEBI:57692"/>
        <dbReference type="ChEBI" id="CHEBI:74257"/>
        <dbReference type="ChEBI" id="CHEBI:456215"/>
        <dbReference type="EC" id="2.7.1.180"/>
    </reaction>
</comment>
<feature type="binding site" evidence="11">
    <location>
        <position position="167"/>
    </location>
    <ligand>
        <name>Mg(2+)</name>
        <dbReference type="ChEBI" id="CHEBI:18420"/>
    </ligand>
</feature>
<dbReference type="RefSeq" id="WP_184656291.1">
    <property type="nucleotide sequence ID" value="NZ_JACHFQ010000001.1"/>
</dbReference>
<keyword evidence="4 10" id="KW-0808">Transferase</keyword>
<evidence type="ECO:0000256" key="10">
    <source>
        <dbReference type="PIRNR" id="PIRNR006268"/>
    </source>
</evidence>
<evidence type="ECO:0000256" key="9">
    <source>
        <dbReference type="ARBA" id="ARBA00048540"/>
    </source>
</evidence>
<dbReference type="PANTHER" id="PTHR30040:SF2">
    <property type="entry name" value="FAD:PROTEIN FMN TRANSFERASE"/>
    <property type="match status" value="1"/>
</dbReference>